<protein>
    <submittedName>
        <fullName evidence="2">Uncharacterized protein</fullName>
    </submittedName>
</protein>
<evidence type="ECO:0000313" key="2">
    <source>
        <dbReference type="EMBL" id="KAF7838121.1"/>
    </source>
</evidence>
<evidence type="ECO:0000256" key="1">
    <source>
        <dbReference type="SAM" id="MobiDB-lite"/>
    </source>
</evidence>
<organism evidence="2 3">
    <name type="scientific">Senna tora</name>
    <dbReference type="NCBI Taxonomy" id="362788"/>
    <lineage>
        <taxon>Eukaryota</taxon>
        <taxon>Viridiplantae</taxon>
        <taxon>Streptophyta</taxon>
        <taxon>Embryophyta</taxon>
        <taxon>Tracheophyta</taxon>
        <taxon>Spermatophyta</taxon>
        <taxon>Magnoliopsida</taxon>
        <taxon>eudicotyledons</taxon>
        <taxon>Gunneridae</taxon>
        <taxon>Pentapetalae</taxon>
        <taxon>rosids</taxon>
        <taxon>fabids</taxon>
        <taxon>Fabales</taxon>
        <taxon>Fabaceae</taxon>
        <taxon>Caesalpinioideae</taxon>
        <taxon>Cassia clade</taxon>
        <taxon>Senna</taxon>
    </lineage>
</organism>
<sequence>MAWWPAGLLFSGKGINDLTRCGNAQGYDSSGENVATESDKRASSL</sequence>
<gene>
    <name evidence="2" type="ORF">G2W53_006603</name>
</gene>
<reference evidence="2" key="1">
    <citation type="submission" date="2020-09" db="EMBL/GenBank/DDBJ databases">
        <title>Genome-Enabled Discovery of Anthraquinone Biosynthesis in Senna tora.</title>
        <authorList>
            <person name="Kang S.-H."/>
            <person name="Pandey R.P."/>
            <person name="Lee C.-M."/>
            <person name="Sim J.-S."/>
            <person name="Jeong J.-T."/>
            <person name="Choi B.-S."/>
            <person name="Jung M."/>
            <person name="Ginzburg D."/>
            <person name="Zhao K."/>
            <person name="Won S.Y."/>
            <person name="Oh T.-J."/>
            <person name="Yu Y."/>
            <person name="Kim N.-H."/>
            <person name="Lee O.R."/>
            <person name="Lee T.-H."/>
            <person name="Bashyal P."/>
            <person name="Kim T.-S."/>
            <person name="Lee W.-H."/>
            <person name="Kawkins C."/>
            <person name="Kim C.-K."/>
            <person name="Kim J.S."/>
            <person name="Ahn B.O."/>
            <person name="Rhee S.Y."/>
            <person name="Sohng J.K."/>
        </authorList>
    </citation>
    <scope>NUCLEOTIDE SEQUENCE</scope>
    <source>
        <tissue evidence="2">Leaf</tissue>
    </source>
</reference>
<dbReference type="Proteomes" id="UP000634136">
    <property type="component" value="Unassembled WGS sequence"/>
</dbReference>
<comment type="caution">
    <text evidence="2">The sequence shown here is derived from an EMBL/GenBank/DDBJ whole genome shotgun (WGS) entry which is preliminary data.</text>
</comment>
<accession>A0A835CCN2</accession>
<evidence type="ECO:0000313" key="3">
    <source>
        <dbReference type="Proteomes" id="UP000634136"/>
    </source>
</evidence>
<feature type="compositionally biased region" description="Polar residues" evidence="1">
    <location>
        <begin position="26"/>
        <end position="36"/>
    </location>
</feature>
<dbReference type="AlphaFoldDB" id="A0A835CCN2"/>
<proteinExistence type="predicted"/>
<name>A0A835CCN2_9FABA</name>
<feature type="region of interest" description="Disordered" evidence="1">
    <location>
        <begin position="26"/>
        <end position="45"/>
    </location>
</feature>
<keyword evidence="3" id="KW-1185">Reference proteome</keyword>
<dbReference type="EMBL" id="JAAIUW010000003">
    <property type="protein sequence ID" value="KAF7838121.1"/>
    <property type="molecule type" value="Genomic_DNA"/>
</dbReference>